<evidence type="ECO:0000256" key="5">
    <source>
        <dbReference type="ARBA" id="ARBA00022840"/>
    </source>
</evidence>
<dbReference type="PROSITE" id="PS50011">
    <property type="entry name" value="PROTEIN_KINASE_DOM"/>
    <property type="match status" value="1"/>
</dbReference>
<feature type="domain" description="Protein kinase" evidence="6">
    <location>
        <begin position="52"/>
        <end position="244"/>
    </location>
</feature>
<dbReference type="STRING" id="905079.L1I6K2"/>
<evidence type="ECO:0000256" key="2">
    <source>
        <dbReference type="ARBA" id="ARBA00022679"/>
    </source>
</evidence>
<dbReference type="PROSITE" id="PS00094">
    <property type="entry name" value="C5_MTASE_1"/>
    <property type="match status" value="1"/>
</dbReference>
<keyword evidence="9" id="KW-1185">Reference proteome</keyword>
<evidence type="ECO:0000256" key="4">
    <source>
        <dbReference type="ARBA" id="ARBA00022741"/>
    </source>
</evidence>
<reference evidence="7 9" key="1">
    <citation type="journal article" date="2012" name="Nature">
        <title>Algal genomes reveal evolutionary mosaicism and the fate of nucleomorphs.</title>
        <authorList>
            <consortium name="DOE Joint Genome Institute"/>
            <person name="Curtis B.A."/>
            <person name="Tanifuji G."/>
            <person name="Burki F."/>
            <person name="Gruber A."/>
            <person name="Irimia M."/>
            <person name="Maruyama S."/>
            <person name="Arias M.C."/>
            <person name="Ball S.G."/>
            <person name="Gile G.H."/>
            <person name="Hirakawa Y."/>
            <person name="Hopkins J.F."/>
            <person name="Kuo A."/>
            <person name="Rensing S.A."/>
            <person name="Schmutz J."/>
            <person name="Symeonidi A."/>
            <person name="Elias M."/>
            <person name="Eveleigh R.J."/>
            <person name="Herman E.K."/>
            <person name="Klute M.J."/>
            <person name="Nakayama T."/>
            <person name="Obornik M."/>
            <person name="Reyes-Prieto A."/>
            <person name="Armbrust E.V."/>
            <person name="Aves S.J."/>
            <person name="Beiko R.G."/>
            <person name="Coutinho P."/>
            <person name="Dacks J.B."/>
            <person name="Durnford D.G."/>
            <person name="Fast N.M."/>
            <person name="Green B.R."/>
            <person name="Grisdale C.J."/>
            <person name="Hempel F."/>
            <person name="Henrissat B."/>
            <person name="Hoppner M.P."/>
            <person name="Ishida K."/>
            <person name="Kim E."/>
            <person name="Koreny L."/>
            <person name="Kroth P.G."/>
            <person name="Liu Y."/>
            <person name="Malik S.B."/>
            <person name="Maier U.G."/>
            <person name="McRose D."/>
            <person name="Mock T."/>
            <person name="Neilson J.A."/>
            <person name="Onodera N.T."/>
            <person name="Poole A.M."/>
            <person name="Pritham E.J."/>
            <person name="Richards T.A."/>
            <person name="Rocap G."/>
            <person name="Roy S.W."/>
            <person name="Sarai C."/>
            <person name="Schaack S."/>
            <person name="Shirato S."/>
            <person name="Slamovits C.H."/>
            <person name="Spencer D.F."/>
            <person name="Suzuki S."/>
            <person name="Worden A.Z."/>
            <person name="Zauner S."/>
            <person name="Barry K."/>
            <person name="Bell C."/>
            <person name="Bharti A.K."/>
            <person name="Crow J.A."/>
            <person name="Grimwood J."/>
            <person name="Kramer R."/>
            <person name="Lindquist E."/>
            <person name="Lucas S."/>
            <person name="Salamov A."/>
            <person name="McFadden G.I."/>
            <person name="Lane C.E."/>
            <person name="Keeling P.J."/>
            <person name="Gray M.W."/>
            <person name="Grigoriev I.V."/>
            <person name="Archibald J.M."/>
        </authorList>
    </citation>
    <scope>NUCLEOTIDE SEQUENCE</scope>
    <source>
        <strain evidence="7 9">CCMP2712</strain>
    </source>
</reference>
<dbReference type="HOGENOM" id="CLU_1139832_0_0_1"/>
<dbReference type="EMBL" id="JH993228">
    <property type="protein sequence ID" value="EKX31883.1"/>
    <property type="molecule type" value="Genomic_DNA"/>
</dbReference>
<dbReference type="GO" id="GO:0005886">
    <property type="term" value="C:plasma membrane"/>
    <property type="evidence" value="ECO:0007669"/>
    <property type="project" value="TreeGrafter"/>
</dbReference>
<dbReference type="RefSeq" id="XP_005818863.1">
    <property type="nucleotide sequence ID" value="XM_005818806.1"/>
</dbReference>
<reference evidence="8" key="3">
    <citation type="submission" date="2016-03" db="UniProtKB">
        <authorList>
            <consortium name="EnsemblProtists"/>
        </authorList>
    </citation>
    <scope>IDENTIFICATION</scope>
</reference>
<dbReference type="SUPFAM" id="SSF56112">
    <property type="entry name" value="Protein kinase-like (PK-like)"/>
    <property type="match status" value="1"/>
</dbReference>
<keyword evidence="5" id="KW-0067">ATP-binding</keyword>
<keyword evidence="4" id="KW-0547">Nucleotide-binding</keyword>
<organism evidence="7">
    <name type="scientific">Guillardia theta (strain CCMP2712)</name>
    <name type="common">Cryptophyte</name>
    <dbReference type="NCBI Taxonomy" id="905079"/>
    <lineage>
        <taxon>Eukaryota</taxon>
        <taxon>Cryptophyceae</taxon>
        <taxon>Pyrenomonadales</taxon>
        <taxon>Geminigeraceae</taxon>
        <taxon>Guillardia</taxon>
    </lineage>
</organism>
<dbReference type="GO" id="GO:0004672">
    <property type="term" value="F:protein kinase activity"/>
    <property type="evidence" value="ECO:0007669"/>
    <property type="project" value="InterPro"/>
</dbReference>
<dbReference type="InterPro" id="IPR000719">
    <property type="entry name" value="Prot_kinase_dom"/>
</dbReference>
<evidence type="ECO:0000256" key="1">
    <source>
        <dbReference type="ARBA" id="ARBA00022603"/>
    </source>
</evidence>
<keyword evidence="1" id="KW-0489">Methyltransferase</keyword>
<protein>
    <recommendedName>
        <fullName evidence="6">Protein kinase domain-containing protein</fullName>
    </recommendedName>
</protein>
<dbReference type="InterPro" id="IPR011009">
    <property type="entry name" value="Kinase-like_dom_sf"/>
</dbReference>
<proteinExistence type="predicted"/>
<dbReference type="eggNOG" id="KOG1187">
    <property type="taxonomic scope" value="Eukaryota"/>
</dbReference>
<gene>
    <name evidence="7" type="ORF">GUITHDRAFT_121930</name>
</gene>
<dbReference type="Gene3D" id="1.10.510.10">
    <property type="entry name" value="Transferase(Phosphotransferase) domain 1"/>
    <property type="match status" value="1"/>
</dbReference>
<dbReference type="PANTHER" id="PTHR27001:SF931">
    <property type="entry name" value="OS11G0664100 PROTEIN"/>
    <property type="match status" value="1"/>
</dbReference>
<dbReference type="KEGG" id="gtt:GUITHDRAFT_121930"/>
<dbReference type="InterPro" id="IPR018117">
    <property type="entry name" value="C5_DNA_meth_AS"/>
</dbReference>
<evidence type="ECO:0000313" key="9">
    <source>
        <dbReference type="Proteomes" id="UP000011087"/>
    </source>
</evidence>
<keyword evidence="3" id="KW-0949">S-adenosyl-L-methionine</keyword>
<evidence type="ECO:0000313" key="7">
    <source>
        <dbReference type="EMBL" id="EKX31883.1"/>
    </source>
</evidence>
<dbReference type="Pfam" id="PF07714">
    <property type="entry name" value="PK_Tyr_Ser-Thr"/>
    <property type="match status" value="1"/>
</dbReference>
<name>L1I6K2_GUITC</name>
<evidence type="ECO:0000256" key="3">
    <source>
        <dbReference type="ARBA" id="ARBA00022691"/>
    </source>
</evidence>
<reference evidence="9" key="2">
    <citation type="submission" date="2012-11" db="EMBL/GenBank/DDBJ databases">
        <authorList>
            <person name="Kuo A."/>
            <person name="Curtis B.A."/>
            <person name="Tanifuji G."/>
            <person name="Burki F."/>
            <person name="Gruber A."/>
            <person name="Irimia M."/>
            <person name="Maruyama S."/>
            <person name="Arias M.C."/>
            <person name="Ball S.G."/>
            <person name="Gile G.H."/>
            <person name="Hirakawa Y."/>
            <person name="Hopkins J.F."/>
            <person name="Rensing S.A."/>
            <person name="Schmutz J."/>
            <person name="Symeonidi A."/>
            <person name="Elias M."/>
            <person name="Eveleigh R.J."/>
            <person name="Herman E.K."/>
            <person name="Klute M.J."/>
            <person name="Nakayama T."/>
            <person name="Obornik M."/>
            <person name="Reyes-Prieto A."/>
            <person name="Armbrust E.V."/>
            <person name="Aves S.J."/>
            <person name="Beiko R.G."/>
            <person name="Coutinho P."/>
            <person name="Dacks J.B."/>
            <person name="Durnford D.G."/>
            <person name="Fast N.M."/>
            <person name="Green B.R."/>
            <person name="Grisdale C."/>
            <person name="Hempe F."/>
            <person name="Henrissat B."/>
            <person name="Hoppner M.P."/>
            <person name="Ishida K.-I."/>
            <person name="Kim E."/>
            <person name="Koreny L."/>
            <person name="Kroth P.G."/>
            <person name="Liu Y."/>
            <person name="Malik S.-B."/>
            <person name="Maier U.G."/>
            <person name="McRose D."/>
            <person name="Mock T."/>
            <person name="Neilson J.A."/>
            <person name="Onodera N.T."/>
            <person name="Poole A.M."/>
            <person name="Pritham E.J."/>
            <person name="Richards T.A."/>
            <person name="Rocap G."/>
            <person name="Roy S.W."/>
            <person name="Sarai C."/>
            <person name="Schaack S."/>
            <person name="Shirato S."/>
            <person name="Slamovits C.H."/>
            <person name="Spencer D.F."/>
            <person name="Suzuki S."/>
            <person name="Worden A.Z."/>
            <person name="Zauner S."/>
            <person name="Barry K."/>
            <person name="Bell C."/>
            <person name="Bharti A.K."/>
            <person name="Crow J.A."/>
            <person name="Grimwood J."/>
            <person name="Kramer R."/>
            <person name="Lindquist E."/>
            <person name="Lucas S."/>
            <person name="Salamov A."/>
            <person name="McFadden G.I."/>
            <person name="Lane C.E."/>
            <person name="Keeling P.J."/>
            <person name="Gray M.W."/>
            <person name="Grigoriev I.V."/>
            <person name="Archibald J.M."/>
        </authorList>
    </citation>
    <scope>NUCLEOTIDE SEQUENCE</scope>
    <source>
        <strain evidence="9">CCMP2712</strain>
    </source>
</reference>
<dbReference type="GeneID" id="17288603"/>
<dbReference type="Proteomes" id="UP000011087">
    <property type="component" value="Unassembled WGS sequence"/>
</dbReference>
<dbReference type="PaxDb" id="55529-EKX31883"/>
<keyword evidence="2" id="KW-0808">Transferase</keyword>
<dbReference type="GO" id="GO:0005524">
    <property type="term" value="F:ATP binding"/>
    <property type="evidence" value="ECO:0007669"/>
    <property type="project" value="UniProtKB-KW"/>
</dbReference>
<evidence type="ECO:0000313" key="8">
    <source>
        <dbReference type="EnsemblProtists" id="EKX31883"/>
    </source>
</evidence>
<dbReference type="InterPro" id="IPR001245">
    <property type="entry name" value="Ser-Thr/Tyr_kinase_cat_dom"/>
</dbReference>
<dbReference type="AlphaFoldDB" id="L1I6K2"/>
<accession>L1I6K2</accession>
<dbReference type="EnsemblProtists" id="EKX31883">
    <property type="protein sequence ID" value="EKX31883"/>
    <property type="gene ID" value="GUITHDRAFT_121930"/>
</dbReference>
<dbReference type="GO" id="GO:0008168">
    <property type="term" value="F:methyltransferase activity"/>
    <property type="evidence" value="ECO:0007669"/>
    <property type="project" value="UniProtKB-KW"/>
</dbReference>
<dbReference type="GO" id="GO:0032259">
    <property type="term" value="P:methylation"/>
    <property type="evidence" value="ECO:0007669"/>
    <property type="project" value="UniProtKB-KW"/>
</dbReference>
<sequence length="244" mass="26602">MPRRCGVGDDDDGEEEEEEVVVVEEEDKDKKHIAGSLPCHPFSQVMTSTDMLSDELLLRQDPWSSTYRAVLGCEEKLRPVCVQVLRADGVPGDSKAEVEDLIENLAEEAEKMAGLSHPNIAQVVGYAKDEDARMGCLIIDWPCGRGLLEEVLRSDKESESFTWRLRVREAAGLVGALSYLHGEGAGGSLHGDVGSRSVLVGISFHCRLMDCGLFRLKRGGRASACLEERSGRGVSLHASYGSRA</sequence>
<dbReference type="PANTHER" id="PTHR27001">
    <property type="entry name" value="OS01G0253100 PROTEIN"/>
    <property type="match status" value="1"/>
</dbReference>
<evidence type="ECO:0000259" key="6">
    <source>
        <dbReference type="PROSITE" id="PS50011"/>
    </source>
</evidence>